<dbReference type="OrthoDB" id="9793549at2"/>
<evidence type="ECO:0000313" key="3">
    <source>
        <dbReference type="EMBL" id="SLN31141.1"/>
    </source>
</evidence>
<dbReference type="InterPro" id="IPR001789">
    <property type="entry name" value="Sig_transdc_resp-reg_receiver"/>
</dbReference>
<feature type="modified residue" description="4-aspartylphosphate" evidence="1">
    <location>
        <position position="68"/>
    </location>
</feature>
<dbReference type="Proteomes" id="UP000193963">
    <property type="component" value="Unassembled WGS sequence"/>
</dbReference>
<dbReference type="CDD" id="cd17557">
    <property type="entry name" value="REC_Rcp-like"/>
    <property type="match status" value="1"/>
</dbReference>
<dbReference type="AlphaFoldDB" id="A0A1X6YU95"/>
<dbReference type="PANTHER" id="PTHR44520">
    <property type="entry name" value="RESPONSE REGULATOR RCP1-RELATED"/>
    <property type="match status" value="1"/>
</dbReference>
<keyword evidence="4" id="KW-1185">Reference proteome</keyword>
<organism evidence="3 4">
    <name type="scientific">Pseudooceanicola marinus</name>
    <dbReference type="NCBI Taxonomy" id="396013"/>
    <lineage>
        <taxon>Bacteria</taxon>
        <taxon>Pseudomonadati</taxon>
        <taxon>Pseudomonadota</taxon>
        <taxon>Alphaproteobacteria</taxon>
        <taxon>Rhodobacterales</taxon>
        <taxon>Paracoccaceae</taxon>
        <taxon>Pseudooceanicola</taxon>
    </lineage>
</organism>
<proteinExistence type="predicted"/>
<dbReference type="RefSeq" id="WP_157792252.1">
    <property type="nucleotide sequence ID" value="NZ_FWFN01000002.1"/>
</dbReference>
<feature type="domain" description="Response regulatory" evidence="2">
    <location>
        <begin position="9"/>
        <end position="135"/>
    </location>
</feature>
<evidence type="ECO:0000256" key="1">
    <source>
        <dbReference type="PROSITE-ProRule" id="PRU00169"/>
    </source>
</evidence>
<keyword evidence="1" id="KW-0597">Phosphoprotein</keyword>
<dbReference type="SMART" id="SM00448">
    <property type="entry name" value="REC"/>
    <property type="match status" value="1"/>
</dbReference>
<sequence>MAEGHETPSVLLVDDSRIDVKIFERAAQSVALRARIEVASDGLEALDRLRRLQRGQDPGPRPALIVLDLNMPNMTGFELLEAMRKDETLRDHLVFVMTTSAASADVQRAYELNVAGYMTKTSDFRDFRPKLKLLNDFLAQVDLPHQSQSARV</sequence>
<evidence type="ECO:0000259" key="2">
    <source>
        <dbReference type="PROSITE" id="PS50110"/>
    </source>
</evidence>
<dbReference type="Gene3D" id="3.40.50.2300">
    <property type="match status" value="1"/>
</dbReference>
<gene>
    <name evidence="3" type="primary">rcp1</name>
    <name evidence="3" type="ORF">PSM7751_01332</name>
</gene>
<name>A0A1X6YU95_9RHOB</name>
<dbReference type="GO" id="GO:0000160">
    <property type="term" value="P:phosphorelay signal transduction system"/>
    <property type="evidence" value="ECO:0007669"/>
    <property type="project" value="InterPro"/>
</dbReference>
<dbReference type="SUPFAM" id="SSF52172">
    <property type="entry name" value="CheY-like"/>
    <property type="match status" value="1"/>
</dbReference>
<accession>A0A1X6YU95</accession>
<protein>
    <submittedName>
        <fullName evidence="3">Response regulator rcp1</fullName>
    </submittedName>
</protein>
<evidence type="ECO:0000313" key="4">
    <source>
        <dbReference type="Proteomes" id="UP000193963"/>
    </source>
</evidence>
<dbReference type="EMBL" id="FWFN01000002">
    <property type="protein sequence ID" value="SLN31141.1"/>
    <property type="molecule type" value="Genomic_DNA"/>
</dbReference>
<dbReference type="InterPro" id="IPR052893">
    <property type="entry name" value="TCS_response_regulator"/>
</dbReference>
<dbReference type="PANTHER" id="PTHR44520:SF2">
    <property type="entry name" value="RESPONSE REGULATOR RCP1"/>
    <property type="match status" value="1"/>
</dbReference>
<dbReference type="PROSITE" id="PS50110">
    <property type="entry name" value="RESPONSE_REGULATORY"/>
    <property type="match status" value="1"/>
</dbReference>
<dbReference type="InterPro" id="IPR011006">
    <property type="entry name" value="CheY-like_superfamily"/>
</dbReference>
<reference evidence="3 4" key="1">
    <citation type="submission" date="2017-03" db="EMBL/GenBank/DDBJ databases">
        <authorList>
            <person name="Afonso C.L."/>
            <person name="Miller P.J."/>
            <person name="Scott M.A."/>
            <person name="Spackman E."/>
            <person name="Goraichik I."/>
            <person name="Dimitrov K.M."/>
            <person name="Suarez D.L."/>
            <person name="Swayne D.E."/>
        </authorList>
    </citation>
    <scope>NUCLEOTIDE SEQUENCE [LARGE SCALE GENOMIC DNA]</scope>
    <source>
        <strain evidence="3 4">CECT 7751</strain>
    </source>
</reference>
<dbReference type="Pfam" id="PF00072">
    <property type="entry name" value="Response_reg"/>
    <property type="match status" value="1"/>
</dbReference>